<dbReference type="EMBL" id="AP023359">
    <property type="protein sequence ID" value="BCJ68679.1"/>
    <property type="molecule type" value="Genomic_DNA"/>
</dbReference>
<protein>
    <submittedName>
        <fullName evidence="2">Uncharacterized protein</fullName>
    </submittedName>
</protein>
<keyword evidence="1" id="KW-1133">Transmembrane helix</keyword>
<keyword evidence="1" id="KW-0472">Membrane</keyword>
<feature type="transmembrane region" description="Helical" evidence="1">
    <location>
        <begin position="124"/>
        <end position="146"/>
    </location>
</feature>
<feature type="transmembrane region" description="Helical" evidence="1">
    <location>
        <begin position="253"/>
        <end position="272"/>
    </location>
</feature>
<reference evidence="2" key="1">
    <citation type="submission" date="2020-08" db="EMBL/GenBank/DDBJ databases">
        <title>Whole genome shotgun sequence of Polymorphospora rubra NBRC 101157.</title>
        <authorList>
            <person name="Komaki H."/>
            <person name="Tamura T."/>
        </authorList>
    </citation>
    <scope>NUCLEOTIDE SEQUENCE</scope>
    <source>
        <strain evidence="2">NBRC 101157</strain>
    </source>
</reference>
<feature type="transmembrane region" description="Helical" evidence="1">
    <location>
        <begin position="73"/>
        <end position="92"/>
    </location>
</feature>
<accession>A0A810N974</accession>
<feature type="transmembrane region" description="Helical" evidence="1">
    <location>
        <begin position="284"/>
        <end position="309"/>
    </location>
</feature>
<evidence type="ECO:0000313" key="2">
    <source>
        <dbReference type="EMBL" id="BCJ68679.1"/>
    </source>
</evidence>
<feature type="transmembrane region" description="Helical" evidence="1">
    <location>
        <begin position="99"/>
        <end position="118"/>
    </location>
</feature>
<evidence type="ECO:0000256" key="1">
    <source>
        <dbReference type="SAM" id="Phobius"/>
    </source>
</evidence>
<name>A0A810N974_9ACTN</name>
<feature type="transmembrane region" description="Helical" evidence="1">
    <location>
        <begin position="188"/>
        <end position="212"/>
    </location>
</feature>
<gene>
    <name evidence="2" type="ORF">Prubr_57000</name>
</gene>
<feature type="transmembrane region" description="Helical" evidence="1">
    <location>
        <begin position="158"/>
        <end position="176"/>
    </location>
</feature>
<dbReference type="AlphaFoldDB" id="A0A810N974"/>
<organism evidence="2 3">
    <name type="scientific">Polymorphospora rubra</name>
    <dbReference type="NCBI Taxonomy" id="338584"/>
    <lineage>
        <taxon>Bacteria</taxon>
        <taxon>Bacillati</taxon>
        <taxon>Actinomycetota</taxon>
        <taxon>Actinomycetes</taxon>
        <taxon>Micromonosporales</taxon>
        <taxon>Micromonosporaceae</taxon>
        <taxon>Polymorphospora</taxon>
    </lineage>
</organism>
<dbReference type="Proteomes" id="UP000680866">
    <property type="component" value="Chromosome"/>
</dbReference>
<feature type="transmembrane region" description="Helical" evidence="1">
    <location>
        <begin position="224"/>
        <end position="241"/>
    </location>
</feature>
<proteinExistence type="predicted"/>
<sequence length="365" mass="36659">MGSPPDRAVVRYGPRVRAGWRGTADTPPLAGIASPAGVVVAAAAAVGWAIGLAVLQPLTEPSGPDAYAENNTYWVRDLRFMAVVAIALGLILAGRGDRWATRAGVAAGALWIGADVVLDRSDLAGWPAAGTLAALGCLAVGAVAAIQRRRAHRPRRRALVAVAAVGAALTPLAAMIESPTDTEPALTPAALVVSGILLALTVGAALAAGLAVPDGTDAATPARLALAVTVLALGAAGLAWTRLVEPHERAPSLLLGIMLLAGLSLLSAHWPAGRPAWDAQGATIAVLAIGYPVLTFFWMFLLMFGTPIATLLTALAGSIPVNSADTDSLYALVGSATGLTIGALLVTADRSPYAAGGSAALPDGS</sequence>
<feature type="transmembrane region" description="Helical" evidence="1">
    <location>
        <begin position="29"/>
        <end position="53"/>
    </location>
</feature>
<keyword evidence="1" id="KW-0812">Transmembrane</keyword>
<evidence type="ECO:0000313" key="3">
    <source>
        <dbReference type="Proteomes" id="UP000680866"/>
    </source>
</evidence>
<feature type="transmembrane region" description="Helical" evidence="1">
    <location>
        <begin position="329"/>
        <end position="348"/>
    </location>
</feature>
<dbReference type="KEGG" id="pry:Prubr_57000"/>
<keyword evidence="3" id="KW-1185">Reference proteome</keyword>